<dbReference type="VEuPathDB" id="FungiDB:PSTT_01518"/>
<dbReference type="InterPro" id="IPR020616">
    <property type="entry name" value="Thiolase_N"/>
</dbReference>
<dbReference type="InterPro" id="IPR016039">
    <property type="entry name" value="Thiolase-like"/>
</dbReference>
<evidence type="ECO:0000256" key="1">
    <source>
        <dbReference type="ARBA" id="ARBA00010982"/>
    </source>
</evidence>
<proteinExistence type="inferred from homology"/>
<dbReference type="OrthoDB" id="5404651at2759"/>
<evidence type="ECO:0000313" key="4">
    <source>
        <dbReference type="EMBL" id="POW16241.1"/>
    </source>
</evidence>
<dbReference type="PANTHER" id="PTHR18919:SF156">
    <property type="entry name" value="ACETYL-COA ACETYLTRANSFERASE, MITOCHONDRIAL"/>
    <property type="match status" value="1"/>
</dbReference>
<protein>
    <submittedName>
        <fullName evidence="4">Uncharacterized protein</fullName>
    </submittedName>
</protein>
<dbReference type="Pfam" id="PF00108">
    <property type="entry name" value="Thiolase_N"/>
    <property type="match status" value="1"/>
</dbReference>
<keyword evidence="5" id="KW-1185">Reference proteome</keyword>
<keyword evidence="3" id="KW-0012">Acyltransferase</keyword>
<dbReference type="Proteomes" id="UP000239156">
    <property type="component" value="Unassembled WGS sequence"/>
</dbReference>
<dbReference type="SUPFAM" id="SSF53901">
    <property type="entry name" value="Thiolase-like"/>
    <property type="match status" value="1"/>
</dbReference>
<dbReference type="GO" id="GO:0006635">
    <property type="term" value="P:fatty acid beta-oxidation"/>
    <property type="evidence" value="ECO:0007669"/>
    <property type="project" value="TreeGrafter"/>
</dbReference>
<dbReference type="EMBL" id="PKSL01000008">
    <property type="protein sequence ID" value="POW16241.1"/>
    <property type="molecule type" value="Genomic_DNA"/>
</dbReference>
<dbReference type="AlphaFoldDB" id="A0A2S4W395"/>
<evidence type="ECO:0000256" key="3">
    <source>
        <dbReference type="ARBA" id="ARBA00023315"/>
    </source>
</evidence>
<dbReference type="GO" id="GO:0005739">
    <property type="term" value="C:mitochondrion"/>
    <property type="evidence" value="ECO:0007669"/>
    <property type="project" value="TreeGrafter"/>
</dbReference>
<dbReference type="GO" id="GO:0003985">
    <property type="term" value="F:acetyl-CoA C-acetyltransferase activity"/>
    <property type="evidence" value="ECO:0007669"/>
    <property type="project" value="TreeGrafter"/>
</dbReference>
<evidence type="ECO:0000256" key="2">
    <source>
        <dbReference type="ARBA" id="ARBA00022679"/>
    </source>
</evidence>
<evidence type="ECO:0000313" key="5">
    <source>
        <dbReference type="Proteomes" id="UP000239156"/>
    </source>
</evidence>
<accession>A0A2S4W395</accession>
<keyword evidence="2" id="KW-0808">Transferase</keyword>
<sequence length="118" mass="13028">MGCIRKHSIRREAPDNYLIELYSHIAKACEAVVIKDQIVPIAIEGKQTAKAILISKDEEYQNIKLDKVKSLRPVFTQENGAVIVANTSTLNNGANAVVLMIHDEAGLMGVQKLARIIF</sequence>
<name>A0A2S4W395_9BASI</name>
<gene>
    <name evidence="4" type="ORF">PSTT_01518</name>
</gene>
<dbReference type="PANTHER" id="PTHR18919">
    <property type="entry name" value="ACETYL-COA C-ACYLTRANSFERASE"/>
    <property type="match status" value="1"/>
</dbReference>
<comment type="similarity">
    <text evidence="1">Belongs to the thiolase-like superfamily. Thiolase family.</text>
</comment>
<dbReference type="VEuPathDB" id="FungiDB:PSHT_04626"/>
<comment type="caution">
    <text evidence="4">The sequence shown here is derived from an EMBL/GenBank/DDBJ whole genome shotgun (WGS) entry which is preliminary data.</text>
</comment>
<reference evidence="4" key="1">
    <citation type="submission" date="2017-12" db="EMBL/GenBank/DDBJ databases">
        <title>Gene loss provides genomic basis for host adaptation in cereal stripe rust fungi.</title>
        <authorList>
            <person name="Xia C."/>
        </authorList>
    </citation>
    <scope>NUCLEOTIDE SEQUENCE [LARGE SCALE GENOMIC DNA]</scope>
    <source>
        <strain evidence="4">93-210</strain>
    </source>
</reference>
<dbReference type="Gene3D" id="3.40.47.10">
    <property type="match status" value="1"/>
</dbReference>
<organism evidence="4 5">
    <name type="scientific">Puccinia striiformis</name>
    <dbReference type="NCBI Taxonomy" id="27350"/>
    <lineage>
        <taxon>Eukaryota</taxon>
        <taxon>Fungi</taxon>
        <taxon>Dikarya</taxon>
        <taxon>Basidiomycota</taxon>
        <taxon>Pucciniomycotina</taxon>
        <taxon>Pucciniomycetes</taxon>
        <taxon>Pucciniales</taxon>
        <taxon>Pucciniaceae</taxon>
        <taxon>Puccinia</taxon>
    </lineage>
</organism>